<name>A0A139WPN7_TRICA</name>
<feature type="compositionally biased region" description="Polar residues" evidence="1">
    <location>
        <begin position="392"/>
        <end position="402"/>
    </location>
</feature>
<reference evidence="2 3" key="1">
    <citation type="journal article" date="2008" name="Nature">
        <title>The genome of the model beetle and pest Tribolium castaneum.</title>
        <authorList>
            <consortium name="Tribolium Genome Sequencing Consortium"/>
            <person name="Richards S."/>
            <person name="Gibbs R.A."/>
            <person name="Weinstock G.M."/>
            <person name="Brown S.J."/>
            <person name="Denell R."/>
            <person name="Beeman R.W."/>
            <person name="Gibbs R."/>
            <person name="Beeman R.W."/>
            <person name="Brown S.J."/>
            <person name="Bucher G."/>
            <person name="Friedrich M."/>
            <person name="Grimmelikhuijzen C.J."/>
            <person name="Klingler M."/>
            <person name="Lorenzen M."/>
            <person name="Richards S."/>
            <person name="Roth S."/>
            <person name="Schroder R."/>
            <person name="Tautz D."/>
            <person name="Zdobnov E.M."/>
            <person name="Muzny D."/>
            <person name="Gibbs R.A."/>
            <person name="Weinstock G.M."/>
            <person name="Attaway T."/>
            <person name="Bell S."/>
            <person name="Buhay C.J."/>
            <person name="Chandrabose M.N."/>
            <person name="Chavez D."/>
            <person name="Clerk-Blankenburg K.P."/>
            <person name="Cree A."/>
            <person name="Dao M."/>
            <person name="Davis C."/>
            <person name="Chacko J."/>
            <person name="Dinh H."/>
            <person name="Dugan-Rocha S."/>
            <person name="Fowler G."/>
            <person name="Garner T.T."/>
            <person name="Garnes J."/>
            <person name="Gnirke A."/>
            <person name="Hawes A."/>
            <person name="Hernandez J."/>
            <person name="Hines S."/>
            <person name="Holder M."/>
            <person name="Hume J."/>
            <person name="Jhangiani S.N."/>
            <person name="Joshi V."/>
            <person name="Khan Z.M."/>
            <person name="Jackson L."/>
            <person name="Kovar C."/>
            <person name="Kowis A."/>
            <person name="Lee S."/>
            <person name="Lewis L.R."/>
            <person name="Margolis J."/>
            <person name="Morgan M."/>
            <person name="Nazareth L.V."/>
            <person name="Nguyen N."/>
            <person name="Okwuonu G."/>
            <person name="Parker D."/>
            <person name="Richards S."/>
            <person name="Ruiz S.J."/>
            <person name="Santibanez J."/>
            <person name="Savard J."/>
            <person name="Scherer S.E."/>
            <person name="Schneider B."/>
            <person name="Sodergren E."/>
            <person name="Tautz D."/>
            <person name="Vattahil S."/>
            <person name="Villasana D."/>
            <person name="White C.S."/>
            <person name="Wright R."/>
            <person name="Park Y."/>
            <person name="Beeman R.W."/>
            <person name="Lord J."/>
            <person name="Oppert B."/>
            <person name="Lorenzen M."/>
            <person name="Brown S."/>
            <person name="Wang L."/>
            <person name="Savard J."/>
            <person name="Tautz D."/>
            <person name="Richards S."/>
            <person name="Weinstock G."/>
            <person name="Gibbs R.A."/>
            <person name="Liu Y."/>
            <person name="Worley K."/>
            <person name="Weinstock G."/>
            <person name="Elsik C.G."/>
            <person name="Reese J.T."/>
            <person name="Elhaik E."/>
            <person name="Landan G."/>
            <person name="Graur D."/>
            <person name="Arensburger P."/>
            <person name="Atkinson P."/>
            <person name="Beeman R.W."/>
            <person name="Beidler J."/>
            <person name="Brown S.J."/>
            <person name="Demuth J.P."/>
            <person name="Drury D.W."/>
            <person name="Du Y.Z."/>
            <person name="Fujiwara H."/>
            <person name="Lorenzen M."/>
            <person name="Maselli V."/>
            <person name="Osanai M."/>
            <person name="Park Y."/>
            <person name="Robertson H.M."/>
            <person name="Tu Z."/>
            <person name="Wang J.J."/>
            <person name="Wang S."/>
            <person name="Richards S."/>
            <person name="Song H."/>
            <person name="Zhang L."/>
            <person name="Sodergren E."/>
            <person name="Werner D."/>
            <person name="Stanke M."/>
            <person name="Morgenstern B."/>
            <person name="Solovyev V."/>
            <person name="Kosarev P."/>
            <person name="Brown G."/>
            <person name="Chen H.C."/>
            <person name="Ermolaeva O."/>
            <person name="Hlavina W."/>
            <person name="Kapustin Y."/>
            <person name="Kiryutin B."/>
            <person name="Kitts P."/>
            <person name="Maglott D."/>
            <person name="Pruitt K."/>
            <person name="Sapojnikov V."/>
            <person name="Souvorov A."/>
            <person name="Mackey A.J."/>
            <person name="Waterhouse R.M."/>
            <person name="Wyder S."/>
            <person name="Zdobnov E.M."/>
            <person name="Zdobnov E.M."/>
            <person name="Wyder S."/>
            <person name="Kriventseva E.V."/>
            <person name="Kadowaki T."/>
            <person name="Bork P."/>
            <person name="Aranda M."/>
            <person name="Bao R."/>
            <person name="Beermann A."/>
            <person name="Berns N."/>
            <person name="Bolognesi R."/>
            <person name="Bonneton F."/>
            <person name="Bopp D."/>
            <person name="Brown S.J."/>
            <person name="Bucher G."/>
            <person name="Butts T."/>
            <person name="Chaumot A."/>
            <person name="Denell R.E."/>
            <person name="Ferrier D.E."/>
            <person name="Friedrich M."/>
            <person name="Gordon C.M."/>
            <person name="Jindra M."/>
            <person name="Klingler M."/>
            <person name="Lan Q."/>
            <person name="Lattorff H.M."/>
            <person name="Laudet V."/>
            <person name="von Levetsow C."/>
            <person name="Liu Z."/>
            <person name="Lutz R."/>
            <person name="Lynch J.A."/>
            <person name="da Fonseca R.N."/>
            <person name="Posnien N."/>
            <person name="Reuter R."/>
            <person name="Roth S."/>
            <person name="Savard J."/>
            <person name="Schinko J.B."/>
            <person name="Schmitt C."/>
            <person name="Schoppmeier M."/>
            <person name="Schroder R."/>
            <person name="Shippy T.D."/>
            <person name="Simonnet F."/>
            <person name="Marques-Souza H."/>
            <person name="Tautz D."/>
            <person name="Tomoyasu Y."/>
            <person name="Trauner J."/>
            <person name="Van der Zee M."/>
            <person name="Vervoort M."/>
            <person name="Wittkopp N."/>
            <person name="Wimmer E.A."/>
            <person name="Yang X."/>
            <person name="Jones A.K."/>
            <person name="Sattelle D.B."/>
            <person name="Ebert P.R."/>
            <person name="Nelson D."/>
            <person name="Scott J.G."/>
            <person name="Beeman R.W."/>
            <person name="Muthukrishnan S."/>
            <person name="Kramer K.J."/>
            <person name="Arakane Y."/>
            <person name="Beeman R.W."/>
            <person name="Zhu Q."/>
            <person name="Hogenkamp D."/>
            <person name="Dixit R."/>
            <person name="Oppert B."/>
            <person name="Jiang H."/>
            <person name="Zou Z."/>
            <person name="Marshall J."/>
            <person name="Elpidina E."/>
            <person name="Vinokurov K."/>
            <person name="Oppert C."/>
            <person name="Zou Z."/>
            <person name="Evans J."/>
            <person name="Lu Z."/>
            <person name="Zhao P."/>
            <person name="Sumathipala N."/>
            <person name="Altincicek B."/>
            <person name="Vilcinskas A."/>
            <person name="Williams M."/>
            <person name="Hultmark D."/>
            <person name="Hetru C."/>
            <person name="Jiang H."/>
            <person name="Grimmelikhuijzen C.J."/>
            <person name="Hauser F."/>
            <person name="Cazzamali G."/>
            <person name="Williamson M."/>
            <person name="Park Y."/>
            <person name="Li B."/>
            <person name="Tanaka Y."/>
            <person name="Predel R."/>
            <person name="Neupert S."/>
            <person name="Schachtner J."/>
            <person name="Verleyen P."/>
            <person name="Raible F."/>
            <person name="Bork P."/>
            <person name="Friedrich M."/>
            <person name="Walden K.K."/>
            <person name="Robertson H.M."/>
            <person name="Angeli S."/>
            <person name="Foret S."/>
            <person name="Bucher G."/>
            <person name="Schuetz S."/>
            <person name="Maleszka R."/>
            <person name="Wimmer E.A."/>
            <person name="Beeman R.W."/>
            <person name="Lorenzen M."/>
            <person name="Tomoyasu Y."/>
            <person name="Miller S.C."/>
            <person name="Grossmann D."/>
            <person name="Bucher G."/>
        </authorList>
    </citation>
    <scope>NUCLEOTIDE SEQUENCE [LARGE SCALE GENOMIC DNA]</scope>
    <source>
        <strain evidence="2 3">Georgia GA2</strain>
    </source>
</reference>
<sequence>MMFDQIVDQMVQEKMSFNELSVWKASAEESGNWGPPSWTATHPPSFLSTQLFSNNSVDRGSVHSPRFQSPSIRYENRDLLDLGSNLQWAYVPPAQVPPFASGDYITQNMSTLQRLIRPQDYRDHPLERELPGYVSGNHRVFVPENTPIYIVENFPGYIPDNYPVYLVPVNQPQNIPQNIPTFVPECNPGNFPERNPGHVPERMPGHLPERIPERSPGNYPEPMSPYNPFNVQNQANQENFELTMERRPARAPFYSTVVKYGRRRRGGERGGNGRYYTGRYYSGRFLARGDFYGPRYVPFNSRIQSPNPFDFASHVQRDYNSMFAQIPRNATEQWVNENIATVQRLVCPYDYNHPLSVCQFCGFVGYNYPLGPREISIDIHLPPPEESDNNESTDPNDMNSGGESYYGDQNDQH</sequence>
<keyword evidence="3" id="KW-1185">Reference proteome</keyword>
<dbReference type="AlphaFoldDB" id="A0A139WPN7"/>
<gene>
    <name evidence="2" type="primary">AUGUSTUS-3.0.2_31463</name>
    <name evidence="2" type="ORF">TcasGA2_TC031463</name>
</gene>
<dbReference type="Proteomes" id="UP000007266">
    <property type="component" value="Linkage group 1"/>
</dbReference>
<dbReference type="InParanoid" id="A0A139WPN7"/>
<organism evidence="2 3">
    <name type="scientific">Tribolium castaneum</name>
    <name type="common">Red flour beetle</name>
    <dbReference type="NCBI Taxonomy" id="7070"/>
    <lineage>
        <taxon>Eukaryota</taxon>
        <taxon>Metazoa</taxon>
        <taxon>Ecdysozoa</taxon>
        <taxon>Arthropoda</taxon>
        <taxon>Hexapoda</taxon>
        <taxon>Insecta</taxon>
        <taxon>Pterygota</taxon>
        <taxon>Neoptera</taxon>
        <taxon>Endopterygota</taxon>
        <taxon>Coleoptera</taxon>
        <taxon>Polyphaga</taxon>
        <taxon>Cucujiformia</taxon>
        <taxon>Tenebrionidae</taxon>
        <taxon>Tenebrionidae incertae sedis</taxon>
        <taxon>Tribolium</taxon>
    </lineage>
</organism>
<accession>A0A139WPN7</accession>
<feature type="region of interest" description="Disordered" evidence="1">
    <location>
        <begin position="377"/>
        <end position="413"/>
    </location>
</feature>
<evidence type="ECO:0000256" key="1">
    <source>
        <dbReference type="SAM" id="MobiDB-lite"/>
    </source>
</evidence>
<protein>
    <submittedName>
        <fullName evidence="2">Uncharacterized protein</fullName>
    </submittedName>
</protein>
<dbReference type="EMBL" id="KQ971306">
    <property type="protein sequence ID" value="KYB29893.1"/>
    <property type="molecule type" value="Genomic_DNA"/>
</dbReference>
<evidence type="ECO:0000313" key="2">
    <source>
        <dbReference type="EMBL" id="KYB29893.1"/>
    </source>
</evidence>
<proteinExistence type="predicted"/>
<reference evidence="2 3" key="2">
    <citation type="journal article" date="2010" name="Nucleic Acids Res.">
        <title>BeetleBase in 2010: revisions to provide comprehensive genomic information for Tribolium castaneum.</title>
        <authorList>
            <person name="Kim H.S."/>
            <person name="Murphy T."/>
            <person name="Xia J."/>
            <person name="Caragea D."/>
            <person name="Park Y."/>
            <person name="Beeman R.W."/>
            <person name="Lorenzen M.D."/>
            <person name="Butcher S."/>
            <person name="Manak J.R."/>
            <person name="Brown S.J."/>
        </authorList>
    </citation>
    <scope>GENOME REANNOTATION</scope>
    <source>
        <strain evidence="2 3">Georgia GA2</strain>
    </source>
</reference>
<evidence type="ECO:0000313" key="3">
    <source>
        <dbReference type="Proteomes" id="UP000007266"/>
    </source>
</evidence>